<dbReference type="InterPro" id="IPR011101">
    <property type="entry name" value="DUF5131"/>
</dbReference>
<gene>
    <name evidence="1" type="ORF">EA658_16455</name>
</gene>
<comment type="caution">
    <text evidence="1">The sequence shown here is derived from an EMBL/GenBank/DDBJ whole genome shotgun (WGS) entry which is preliminary data.</text>
</comment>
<keyword evidence="2" id="KW-1185">Reference proteome</keyword>
<name>A0ABY1WCE4_9GAMM</name>
<dbReference type="Proteomes" id="UP000293089">
    <property type="component" value="Unassembled WGS sequence"/>
</dbReference>
<sequence>MSARSSIEWCDSTFNPWIGCTRVSPACDHCYAAASTPARTLGIAWGTGEPRRRTSPATWRLPIRWNAKPFYECTSCGWRGENPFLGMFCPRDGRGKGCGSDPIRRARRRVFCASLADVFDNEVPASWRADLFSLIRATPNLDWLLLTKRIGNAARMMDEAGGWAGAAVGADPRTPMPNVWLGATICNQDEANRDIPKLLAVPAAVHFLSMEPLLAEVDLAYPESLFPNGPAMCCSGYECGCAGRPIDPPLFYGLDWVIVGGESGHGARPMHPDWVRILRDQCAAYRVPFLFKQWGCWAPSETWPDDVVIPSGTTYYLSGANDDRHAMWNVSKKAAGRTLDGVLHNGFPVASP</sequence>
<reference evidence="1 2" key="1">
    <citation type="submission" date="2019-02" db="EMBL/GenBank/DDBJ databases">
        <title>WGS of Pseudoxanthomonas species novum from clinical isolates.</title>
        <authorList>
            <person name="Bernier A.-M."/>
            <person name="Bernard K."/>
            <person name="Vachon A."/>
        </authorList>
    </citation>
    <scope>NUCLEOTIDE SEQUENCE [LARGE SCALE GENOMIC DNA]</scope>
    <source>
        <strain evidence="2">NML 170316</strain>
    </source>
</reference>
<accession>A0ABY1WCE4</accession>
<dbReference type="RefSeq" id="WP_130529698.1">
    <property type="nucleotide sequence ID" value="NZ_SHMD01000002.1"/>
</dbReference>
<dbReference type="Pfam" id="PF07505">
    <property type="entry name" value="DUF5131"/>
    <property type="match status" value="1"/>
</dbReference>
<evidence type="ECO:0000313" key="1">
    <source>
        <dbReference type="EMBL" id="TAA18677.1"/>
    </source>
</evidence>
<organism evidence="1 2">
    <name type="scientific">Pseudoxanthomonas winnipegensis</name>
    <dbReference type="NCBI Taxonomy" id="2480810"/>
    <lineage>
        <taxon>Bacteria</taxon>
        <taxon>Pseudomonadati</taxon>
        <taxon>Pseudomonadota</taxon>
        <taxon>Gammaproteobacteria</taxon>
        <taxon>Lysobacterales</taxon>
        <taxon>Lysobacteraceae</taxon>
        <taxon>Pseudoxanthomonas</taxon>
    </lineage>
</organism>
<evidence type="ECO:0000313" key="2">
    <source>
        <dbReference type="Proteomes" id="UP000293089"/>
    </source>
</evidence>
<protein>
    <submittedName>
        <fullName evidence="1">Phage Gp37/Gp68 family protein</fullName>
    </submittedName>
</protein>
<dbReference type="EMBL" id="SHME01000004">
    <property type="protein sequence ID" value="TAA18677.1"/>
    <property type="molecule type" value="Genomic_DNA"/>
</dbReference>
<proteinExistence type="predicted"/>